<dbReference type="Proteomes" id="UP000320333">
    <property type="component" value="Unassembled WGS sequence"/>
</dbReference>
<feature type="transmembrane region" description="Helical" evidence="1">
    <location>
        <begin position="278"/>
        <end position="296"/>
    </location>
</feature>
<dbReference type="PANTHER" id="PTHR13146:SF1">
    <property type="entry name" value="SUGAR PHOSPHATE TRANSPORTER DOMAIN-CONTAINING PROTEIN"/>
    <property type="match status" value="1"/>
</dbReference>
<organism evidence="3 4">
    <name type="scientific">Chytriomyces confervae</name>
    <dbReference type="NCBI Taxonomy" id="246404"/>
    <lineage>
        <taxon>Eukaryota</taxon>
        <taxon>Fungi</taxon>
        <taxon>Fungi incertae sedis</taxon>
        <taxon>Chytridiomycota</taxon>
        <taxon>Chytridiomycota incertae sedis</taxon>
        <taxon>Chytridiomycetes</taxon>
        <taxon>Chytridiales</taxon>
        <taxon>Chytriomycetaceae</taxon>
        <taxon>Chytriomyces</taxon>
    </lineage>
</organism>
<evidence type="ECO:0000313" key="4">
    <source>
        <dbReference type="Proteomes" id="UP000320333"/>
    </source>
</evidence>
<accession>A0A507EUJ7</accession>
<reference evidence="3 4" key="1">
    <citation type="journal article" date="2019" name="Sci. Rep.">
        <title>Comparative genomics of chytrid fungi reveal insights into the obligate biotrophic and pathogenic lifestyle of Synchytrium endobioticum.</title>
        <authorList>
            <person name="van de Vossenberg B.T.L.H."/>
            <person name="Warris S."/>
            <person name="Nguyen H.D.T."/>
            <person name="van Gent-Pelzer M.P.E."/>
            <person name="Joly D.L."/>
            <person name="van de Geest H.C."/>
            <person name="Bonants P.J.M."/>
            <person name="Smith D.S."/>
            <person name="Levesque C.A."/>
            <person name="van der Lee T.A.J."/>
        </authorList>
    </citation>
    <scope>NUCLEOTIDE SEQUENCE [LARGE SCALE GENOMIC DNA]</scope>
    <source>
        <strain evidence="3 4">CBS 675.73</strain>
    </source>
</reference>
<keyword evidence="2" id="KW-0732">Signal</keyword>
<protein>
    <recommendedName>
        <fullName evidence="5">EamA domain-containing protein</fullName>
    </recommendedName>
</protein>
<feature type="transmembrane region" description="Helical" evidence="1">
    <location>
        <begin position="308"/>
        <end position="326"/>
    </location>
</feature>
<feature type="transmembrane region" description="Helical" evidence="1">
    <location>
        <begin position="247"/>
        <end position="266"/>
    </location>
</feature>
<dbReference type="InterPro" id="IPR037185">
    <property type="entry name" value="EmrE-like"/>
</dbReference>
<name>A0A507EUJ7_9FUNG</name>
<keyword evidence="1" id="KW-1133">Transmembrane helix</keyword>
<dbReference type="OrthoDB" id="29773at2759"/>
<evidence type="ECO:0000256" key="1">
    <source>
        <dbReference type="SAM" id="Phobius"/>
    </source>
</evidence>
<feature type="signal peptide" evidence="2">
    <location>
        <begin position="1"/>
        <end position="22"/>
    </location>
</feature>
<feature type="transmembrane region" description="Helical" evidence="1">
    <location>
        <begin position="93"/>
        <end position="113"/>
    </location>
</feature>
<dbReference type="EMBL" id="QEAP01000417">
    <property type="protein sequence ID" value="TPX67020.1"/>
    <property type="molecule type" value="Genomic_DNA"/>
</dbReference>
<keyword evidence="1" id="KW-0812">Transmembrane</keyword>
<dbReference type="STRING" id="246404.A0A507EUJ7"/>
<comment type="caution">
    <text evidence="3">The sequence shown here is derived from an EMBL/GenBank/DDBJ whole genome shotgun (WGS) entry which is preliminary data.</text>
</comment>
<dbReference type="AlphaFoldDB" id="A0A507EUJ7"/>
<keyword evidence="1" id="KW-0472">Membrane</keyword>
<dbReference type="PANTHER" id="PTHR13146">
    <property type="match status" value="1"/>
</dbReference>
<keyword evidence="4" id="KW-1185">Reference proteome</keyword>
<feature type="transmembrane region" description="Helical" evidence="1">
    <location>
        <begin position="177"/>
        <end position="199"/>
    </location>
</feature>
<dbReference type="SUPFAM" id="SSF103481">
    <property type="entry name" value="Multidrug resistance efflux transporter EmrE"/>
    <property type="match status" value="2"/>
</dbReference>
<proteinExistence type="predicted"/>
<feature type="transmembrane region" description="Helical" evidence="1">
    <location>
        <begin position="33"/>
        <end position="53"/>
    </location>
</feature>
<gene>
    <name evidence="3" type="ORF">CcCBS67573_g07639</name>
</gene>
<dbReference type="GO" id="GO:0016020">
    <property type="term" value="C:membrane"/>
    <property type="evidence" value="ECO:0007669"/>
    <property type="project" value="TreeGrafter"/>
</dbReference>
<feature type="transmembrane region" description="Helical" evidence="1">
    <location>
        <begin position="146"/>
        <end position="165"/>
    </location>
</feature>
<feature type="transmembrane region" description="Helical" evidence="1">
    <location>
        <begin position="211"/>
        <end position="235"/>
    </location>
</feature>
<feature type="chain" id="PRO_5021408996" description="EamA domain-containing protein" evidence="2">
    <location>
        <begin position="23"/>
        <end position="365"/>
    </location>
</feature>
<evidence type="ECO:0000256" key="2">
    <source>
        <dbReference type="SAM" id="SignalP"/>
    </source>
</evidence>
<evidence type="ECO:0000313" key="3">
    <source>
        <dbReference type="EMBL" id="TPX67020.1"/>
    </source>
</evidence>
<sequence>MSTRVLLFQLLFLATGMLSTLGAQWVKYRGAANALSFVTSLCQFIGMILVAALPPTKTYTDHQPDPSSLHPNLSCLAPFLSYLRVYGPANIRGAAFISILEVAGNLILVAGMFLTGSGLFMVIYSSIVVFTALFSRMLLPGRSLSRVQWASVISICFGLSLTAVGNTGNENAAASHLILLGTLVCIFGTAVLSLVYVATDHILTEGSSTPYSQCIWVGIFSSLLTLVAMLFLSIPSLRTLPLFDSDVVAAHLILILSSLGHSVAYFELVESTGGIATGVLQGLRAVGVFGLSHVWFCERDEGQCFTVWKGAATVIVVCGVVAFAAAKGMQEKGAGKGEYGGSLGAIPLPTDDFYDEDDDIPLGRF</sequence>
<evidence type="ECO:0008006" key="5">
    <source>
        <dbReference type="Google" id="ProtNLM"/>
    </source>
</evidence>